<dbReference type="Pfam" id="PF13759">
    <property type="entry name" value="2OG-FeII_Oxy_5"/>
    <property type="match status" value="1"/>
</dbReference>
<proteinExistence type="predicted"/>
<sequence length="505" mass="53981">MNFSARLAVVRAGRATVDDFGDLARHALDEGEEEAALPWVASAATQYGMARLWQWTGLLHRALDAHQAAFDAFGEATRLAPADVGIAHGRARVALEAGLDAVALFETAERLGPPNGDILIGLAAARWAAGRGEEAEAALDAIIAQVPLWIQGHNQLAQLRALMGKPAQATASFERALAQQPDALALWRGLLDLHLVHEDYAAQAIVAKRAQAAGLAPAQIADHMAISSAERGEADRADALFAAAPAAMQAGLNLWQVRHFLRTDRLASALSLIDDVIGSGGTQEAAIWPYAATAWRLAGDPRYDWLVGGSRLVAEMNLRDRLPPLDVLATHLRGLHVARGEYRDQSVRGGTQTDGPLFCRSDPVIGALRAVVVTAVETYVAALPPRDAGHPLLAMRRDRRPRFSGSWSVRLGGGGHHANHVHPQGWISSALYVALPPKNTGDAPDAGWLTLGEPQAALGLALPPSRMVEPAPGRLILFPSWLWHGTRPFGEGERLTVAFDVAPPR</sequence>
<evidence type="ECO:0000313" key="2">
    <source>
        <dbReference type="EMBL" id="OWQ97784.1"/>
    </source>
</evidence>
<evidence type="ECO:0000313" key="3">
    <source>
        <dbReference type="Proteomes" id="UP000197097"/>
    </source>
</evidence>
<dbReference type="Proteomes" id="UP000197097">
    <property type="component" value="Unassembled WGS sequence"/>
</dbReference>
<dbReference type="RefSeq" id="WP_088472398.1">
    <property type="nucleotide sequence ID" value="NZ_NISJ01000004.1"/>
</dbReference>
<gene>
    <name evidence="2" type="ORF">CDQ91_09000</name>
</gene>
<dbReference type="OrthoDB" id="9783136at2"/>
<keyword evidence="3" id="KW-1185">Reference proteome</keyword>
<dbReference type="Gene3D" id="1.25.40.10">
    <property type="entry name" value="Tetratricopeptide repeat domain"/>
    <property type="match status" value="1"/>
</dbReference>
<keyword evidence="1" id="KW-0802">TPR repeat</keyword>
<dbReference type="AlphaFoldDB" id="A0A246JXH8"/>
<comment type="caution">
    <text evidence="2">The sequence shown here is derived from an EMBL/GenBank/DDBJ whole genome shotgun (WGS) entry which is preliminary data.</text>
</comment>
<dbReference type="Gene3D" id="2.60.120.620">
    <property type="entry name" value="q2cbj1_9rhob like domain"/>
    <property type="match status" value="1"/>
</dbReference>
<protein>
    <submittedName>
        <fullName evidence="2">Uncharacterized protein</fullName>
    </submittedName>
</protein>
<dbReference type="SMART" id="SM00028">
    <property type="entry name" value="TPR"/>
    <property type="match status" value="3"/>
</dbReference>
<dbReference type="EMBL" id="NISJ01000004">
    <property type="protein sequence ID" value="OWQ97784.1"/>
    <property type="molecule type" value="Genomic_DNA"/>
</dbReference>
<dbReference type="InterPro" id="IPR012668">
    <property type="entry name" value="CHP02466"/>
</dbReference>
<dbReference type="Pfam" id="PF14559">
    <property type="entry name" value="TPR_19"/>
    <property type="match status" value="1"/>
</dbReference>
<dbReference type="SUPFAM" id="SSF48452">
    <property type="entry name" value="TPR-like"/>
    <property type="match status" value="1"/>
</dbReference>
<name>A0A246JXH8_9SPHN</name>
<evidence type="ECO:0000256" key="1">
    <source>
        <dbReference type="PROSITE-ProRule" id="PRU00339"/>
    </source>
</evidence>
<feature type="repeat" description="TPR" evidence="1">
    <location>
        <begin position="50"/>
        <end position="83"/>
    </location>
</feature>
<dbReference type="InterPro" id="IPR019734">
    <property type="entry name" value="TPR_rpt"/>
</dbReference>
<accession>A0A246JXH8</accession>
<dbReference type="PROSITE" id="PS50005">
    <property type="entry name" value="TPR"/>
    <property type="match status" value="1"/>
</dbReference>
<dbReference type="InterPro" id="IPR011990">
    <property type="entry name" value="TPR-like_helical_dom_sf"/>
</dbReference>
<organism evidence="2 3">
    <name type="scientific">Sphingopyxis witflariensis</name>
    <dbReference type="NCBI Taxonomy" id="173675"/>
    <lineage>
        <taxon>Bacteria</taxon>
        <taxon>Pseudomonadati</taxon>
        <taxon>Pseudomonadota</taxon>
        <taxon>Alphaproteobacteria</taxon>
        <taxon>Sphingomonadales</taxon>
        <taxon>Sphingomonadaceae</taxon>
        <taxon>Sphingopyxis</taxon>
    </lineage>
</organism>
<reference evidence="2 3" key="1">
    <citation type="journal article" date="2002" name="Int. J. Syst. Evol. Microbiol.">
        <title>Sphingopyxis witflariensis sp. nov., isolated from activated sludge.</title>
        <authorList>
            <person name="Kampfer P."/>
            <person name="Witzenberger R."/>
            <person name="Denner E.B."/>
            <person name="Busse H.J."/>
            <person name="Neef A."/>
        </authorList>
    </citation>
    <scope>NUCLEOTIDE SEQUENCE [LARGE SCALE GENOMIC DNA]</scope>
    <source>
        <strain evidence="2 3">DSM 14551</strain>
    </source>
</reference>